<accession>A0ACC0V2C1</accession>
<evidence type="ECO:0000313" key="1">
    <source>
        <dbReference type="EMBL" id="KAI9900554.1"/>
    </source>
</evidence>
<dbReference type="Proteomes" id="UP001163324">
    <property type="component" value="Chromosome 4"/>
</dbReference>
<reference evidence="1" key="1">
    <citation type="submission" date="2022-10" db="EMBL/GenBank/DDBJ databases">
        <title>Complete Genome of Trichothecium roseum strain YXFP-22015, a Plant Pathogen Isolated from Citrus.</title>
        <authorList>
            <person name="Wang Y."/>
            <person name="Zhu L."/>
        </authorList>
    </citation>
    <scope>NUCLEOTIDE SEQUENCE</scope>
    <source>
        <strain evidence="1">YXFP-22015</strain>
    </source>
</reference>
<proteinExistence type="predicted"/>
<dbReference type="EMBL" id="CM047943">
    <property type="protein sequence ID" value="KAI9900554.1"/>
    <property type="molecule type" value="Genomic_DNA"/>
</dbReference>
<evidence type="ECO:0000313" key="2">
    <source>
        <dbReference type="Proteomes" id="UP001163324"/>
    </source>
</evidence>
<name>A0ACC0V2C1_9HYPO</name>
<comment type="caution">
    <text evidence="1">The sequence shown here is derived from an EMBL/GenBank/DDBJ whole genome shotgun (WGS) entry which is preliminary data.</text>
</comment>
<keyword evidence="2" id="KW-1185">Reference proteome</keyword>
<gene>
    <name evidence="1" type="ORF">N3K66_004816</name>
</gene>
<protein>
    <submittedName>
        <fullName evidence="1">Uncharacterized protein</fullName>
    </submittedName>
</protein>
<organism evidence="1 2">
    <name type="scientific">Trichothecium roseum</name>
    <dbReference type="NCBI Taxonomy" id="47278"/>
    <lineage>
        <taxon>Eukaryota</taxon>
        <taxon>Fungi</taxon>
        <taxon>Dikarya</taxon>
        <taxon>Ascomycota</taxon>
        <taxon>Pezizomycotina</taxon>
        <taxon>Sordariomycetes</taxon>
        <taxon>Hypocreomycetidae</taxon>
        <taxon>Hypocreales</taxon>
        <taxon>Hypocreales incertae sedis</taxon>
        <taxon>Trichothecium</taxon>
    </lineage>
</organism>
<sequence>MAPSPFPPLSVVYGDPANDNLRDRPTFSFSTPSAGDWEPSRRDGGTDRASSTRYYSDSTARRSSVISGSSSISRRPASRYSPPTSPTESPHKPLLEEEAAGKARRRARAKARTYEDLLDGGEVRAPEPRRTDTKPVRECVPGHVISLPVHSASDRDRVAAADMYHTWSSFGIVQTKYRKCVVSEVWERHVIALPIFTYGGRGLEGKENAAREYLRIRTRDKMTAEERTSACEGKLIVAERDRDWSQGSCFIDAPAVLHLTNRLTLQEHERCSVEGEVVEDGMATIFSAIETLWLSKQPQIHAKRHSLSPVETIADVKAAADDIKEEEDIDE</sequence>